<keyword evidence="4" id="KW-0597">Phosphoprotein</keyword>
<proteinExistence type="predicted"/>
<evidence type="ECO:0000313" key="7">
    <source>
        <dbReference type="EMBL" id="MBP2186957.1"/>
    </source>
</evidence>
<dbReference type="RefSeq" id="WP_209670378.1">
    <property type="nucleotide sequence ID" value="NZ_JAGGMS010000001.1"/>
</dbReference>
<dbReference type="EMBL" id="JAGGMS010000001">
    <property type="protein sequence ID" value="MBP2186957.1"/>
    <property type="molecule type" value="Genomic_DNA"/>
</dbReference>
<evidence type="ECO:0000256" key="4">
    <source>
        <dbReference type="PROSITE-ProRule" id="PRU00169"/>
    </source>
</evidence>
<dbReference type="Proteomes" id="UP000741013">
    <property type="component" value="Unassembled WGS sequence"/>
</dbReference>
<feature type="modified residue" description="4-aspartylphosphate" evidence="4">
    <location>
        <position position="64"/>
    </location>
</feature>
<dbReference type="InterPro" id="IPR011006">
    <property type="entry name" value="CheY-like_superfamily"/>
</dbReference>
<dbReference type="GO" id="GO:0003677">
    <property type="term" value="F:DNA binding"/>
    <property type="evidence" value="ECO:0007669"/>
    <property type="project" value="UniProtKB-KW"/>
</dbReference>
<keyword evidence="1" id="KW-0805">Transcription regulation</keyword>
<evidence type="ECO:0000259" key="6">
    <source>
        <dbReference type="PROSITE" id="PS50110"/>
    </source>
</evidence>
<dbReference type="Pfam" id="PF00196">
    <property type="entry name" value="GerE"/>
    <property type="match status" value="1"/>
</dbReference>
<dbReference type="InterPro" id="IPR000792">
    <property type="entry name" value="Tscrpt_reg_LuxR_C"/>
</dbReference>
<keyword evidence="2 7" id="KW-0238">DNA-binding</keyword>
<dbReference type="CDD" id="cd06170">
    <property type="entry name" value="LuxR_C_like"/>
    <property type="match status" value="1"/>
</dbReference>
<dbReference type="PANTHER" id="PTHR44688">
    <property type="entry name" value="DNA-BINDING TRANSCRIPTIONAL ACTIVATOR DEVR_DOSR"/>
    <property type="match status" value="1"/>
</dbReference>
<dbReference type="SUPFAM" id="SSF46894">
    <property type="entry name" value="C-terminal effector domain of the bipartite response regulators"/>
    <property type="match status" value="1"/>
</dbReference>
<evidence type="ECO:0000259" key="5">
    <source>
        <dbReference type="PROSITE" id="PS50043"/>
    </source>
</evidence>
<comment type="caution">
    <text evidence="7">The sequence shown here is derived from an EMBL/GenBank/DDBJ whole genome shotgun (WGS) entry which is preliminary data.</text>
</comment>
<dbReference type="SUPFAM" id="SSF52172">
    <property type="entry name" value="CheY-like"/>
    <property type="match status" value="1"/>
</dbReference>
<organism evidence="7 8">
    <name type="scientific">Amycolatopsis magusensis</name>
    <dbReference type="NCBI Taxonomy" id="882444"/>
    <lineage>
        <taxon>Bacteria</taxon>
        <taxon>Bacillati</taxon>
        <taxon>Actinomycetota</taxon>
        <taxon>Actinomycetes</taxon>
        <taxon>Pseudonocardiales</taxon>
        <taxon>Pseudonocardiaceae</taxon>
        <taxon>Amycolatopsis</taxon>
    </lineage>
</organism>
<evidence type="ECO:0000256" key="2">
    <source>
        <dbReference type="ARBA" id="ARBA00023125"/>
    </source>
</evidence>
<dbReference type="PRINTS" id="PR00038">
    <property type="entry name" value="HTHLUXR"/>
</dbReference>
<feature type="domain" description="Response regulatory" evidence="6">
    <location>
        <begin position="13"/>
        <end position="131"/>
    </location>
</feature>
<name>A0ABS4Q5L0_9PSEU</name>
<keyword evidence="8" id="KW-1185">Reference proteome</keyword>
<dbReference type="InterPro" id="IPR016032">
    <property type="entry name" value="Sig_transdc_resp-reg_C-effctor"/>
</dbReference>
<dbReference type="Gene3D" id="3.40.50.2300">
    <property type="match status" value="1"/>
</dbReference>
<feature type="domain" description="HTH luxR-type" evidence="5">
    <location>
        <begin position="156"/>
        <end position="221"/>
    </location>
</feature>
<sequence length="235" mass="25056">MTCHTQIQPTAARVLLGVHDGDLRADIVVELSARPGLVLAAPADGLRHLVHRARGWRADVVVLDLTTEGLDVVEVSRLLADPAAEHRPRPLLLAEDGQDELVVAAIRAGARGAVARSCSAHEIGDAVCAVAAAGAYLDVPLTRRVLDRLTAPGRELAEVFPRLTRREREVVQYLAKGMTNAEIAGETALTLRTVKYHVSGILRKLGCRTRAQAAARVGAAADFPVLATKVEERAG</sequence>
<dbReference type="SMART" id="SM00421">
    <property type="entry name" value="HTH_LUXR"/>
    <property type="match status" value="1"/>
</dbReference>
<reference evidence="7 8" key="1">
    <citation type="submission" date="2021-03" db="EMBL/GenBank/DDBJ databases">
        <title>Sequencing the genomes of 1000 actinobacteria strains.</title>
        <authorList>
            <person name="Klenk H.-P."/>
        </authorList>
    </citation>
    <scope>NUCLEOTIDE SEQUENCE [LARGE SCALE GENOMIC DNA]</scope>
    <source>
        <strain evidence="7 8">DSM 45510</strain>
    </source>
</reference>
<protein>
    <submittedName>
        <fullName evidence="7">DNA-binding NarL/FixJ family response regulator</fullName>
    </submittedName>
</protein>
<gene>
    <name evidence="7" type="ORF">JOM49_008483</name>
</gene>
<evidence type="ECO:0000256" key="3">
    <source>
        <dbReference type="ARBA" id="ARBA00023163"/>
    </source>
</evidence>
<evidence type="ECO:0000256" key="1">
    <source>
        <dbReference type="ARBA" id="ARBA00023015"/>
    </source>
</evidence>
<dbReference type="PANTHER" id="PTHR44688:SF16">
    <property type="entry name" value="DNA-BINDING TRANSCRIPTIONAL ACTIVATOR DEVR_DOSR"/>
    <property type="match status" value="1"/>
</dbReference>
<keyword evidence="3" id="KW-0804">Transcription</keyword>
<dbReference type="PROSITE" id="PS50110">
    <property type="entry name" value="RESPONSE_REGULATORY"/>
    <property type="match status" value="1"/>
</dbReference>
<dbReference type="PROSITE" id="PS50043">
    <property type="entry name" value="HTH_LUXR_2"/>
    <property type="match status" value="1"/>
</dbReference>
<accession>A0ABS4Q5L0</accession>
<dbReference type="InterPro" id="IPR001789">
    <property type="entry name" value="Sig_transdc_resp-reg_receiver"/>
</dbReference>
<evidence type="ECO:0000313" key="8">
    <source>
        <dbReference type="Proteomes" id="UP000741013"/>
    </source>
</evidence>